<gene>
    <name evidence="2" type="ORF">PUN28_000294</name>
</gene>
<keyword evidence="1" id="KW-0472">Membrane</keyword>
<organism evidence="2 3">
    <name type="scientific">Cardiocondyla obscurior</name>
    <dbReference type="NCBI Taxonomy" id="286306"/>
    <lineage>
        <taxon>Eukaryota</taxon>
        <taxon>Metazoa</taxon>
        <taxon>Ecdysozoa</taxon>
        <taxon>Arthropoda</taxon>
        <taxon>Hexapoda</taxon>
        <taxon>Insecta</taxon>
        <taxon>Pterygota</taxon>
        <taxon>Neoptera</taxon>
        <taxon>Endopterygota</taxon>
        <taxon>Hymenoptera</taxon>
        <taxon>Apocrita</taxon>
        <taxon>Aculeata</taxon>
        <taxon>Formicoidea</taxon>
        <taxon>Formicidae</taxon>
        <taxon>Myrmicinae</taxon>
        <taxon>Cardiocondyla</taxon>
    </lineage>
</organism>
<proteinExistence type="predicted"/>
<keyword evidence="1" id="KW-1133">Transmembrane helix</keyword>
<protein>
    <recommendedName>
        <fullName evidence="4">Secreted protein</fullName>
    </recommendedName>
</protein>
<dbReference type="EMBL" id="JADYXP020000001">
    <property type="protein sequence ID" value="KAL0132449.1"/>
    <property type="molecule type" value="Genomic_DNA"/>
</dbReference>
<evidence type="ECO:0000313" key="3">
    <source>
        <dbReference type="Proteomes" id="UP001430953"/>
    </source>
</evidence>
<evidence type="ECO:0000313" key="2">
    <source>
        <dbReference type="EMBL" id="KAL0132449.1"/>
    </source>
</evidence>
<name>A0AAW2GYV4_9HYME</name>
<evidence type="ECO:0008006" key="4">
    <source>
        <dbReference type="Google" id="ProtNLM"/>
    </source>
</evidence>
<accession>A0AAW2GYV4</accession>
<reference evidence="2 3" key="1">
    <citation type="submission" date="2023-03" db="EMBL/GenBank/DDBJ databases">
        <title>High recombination rates correlate with genetic variation in Cardiocondyla obscurior ants.</title>
        <authorList>
            <person name="Errbii M."/>
        </authorList>
    </citation>
    <scope>NUCLEOTIDE SEQUENCE [LARGE SCALE GENOMIC DNA]</scope>
    <source>
        <strain evidence="2">Alpha-2009</strain>
        <tissue evidence="2">Whole body</tissue>
    </source>
</reference>
<dbReference type="Proteomes" id="UP001430953">
    <property type="component" value="Unassembled WGS sequence"/>
</dbReference>
<dbReference type="AlphaFoldDB" id="A0AAW2GYV4"/>
<feature type="transmembrane region" description="Helical" evidence="1">
    <location>
        <begin position="7"/>
        <end position="27"/>
    </location>
</feature>
<keyword evidence="1" id="KW-0812">Transmembrane</keyword>
<comment type="caution">
    <text evidence="2">The sequence shown here is derived from an EMBL/GenBank/DDBJ whole genome shotgun (WGS) entry which is preliminary data.</text>
</comment>
<sequence>MHSVIQCFIIYFVFFGYKKFAFIFFSFSISLTINKKKIDLPNISLKEGTISKYQNYCSYSTENKTKKYINISALFLERY</sequence>
<keyword evidence="3" id="KW-1185">Reference proteome</keyword>
<evidence type="ECO:0000256" key="1">
    <source>
        <dbReference type="SAM" id="Phobius"/>
    </source>
</evidence>